<dbReference type="EMBL" id="JBHSWT010000688">
    <property type="protein sequence ID" value="MFC6772208.1"/>
    <property type="molecule type" value="Genomic_DNA"/>
</dbReference>
<dbReference type="InterPro" id="IPR046348">
    <property type="entry name" value="SIS_dom_sf"/>
</dbReference>
<comment type="caution">
    <text evidence="1">The sequence shown here is derived from an EMBL/GenBank/DDBJ whole genome shotgun (WGS) entry which is preliminary data.</text>
</comment>
<accession>A0ABD5T4P7</accession>
<dbReference type="GO" id="GO:0008483">
    <property type="term" value="F:transaminase activity"/>
    <property type="evidence" value="ECO:0007669"/>
    <property type="project" value="UniProtKB-KW"/>
</dbReference>
<proteinExistence type="predicted"/>
<protein>
    <submittedName>
        <fullName evidence="1">Glutamine--fructose-6-phosphate aminotransferase</fullName>
    </submittedName>
</protein>
<organism evidence="1 2">
    <name type="scientific">Halorubrum pallidum</name>
    <dbReference type="NCBI Taxonomy" id="1526114"/>
    <lineage>
        <taxon>Archaea</taxon>
        <taxon>Methanobacteriati</taxon>
        <taxon>Methanobacteriota</taxon>
        <taxon>Stenosarchaea group</taxon>
        <taxon>Halobacteria</taxon>
        <taxon>Halobacteriales</taxon>
        <taxon>Haloferacaceae</taxon>
        <taxon>Halorubrum</taxon>
    </lineage>
</organism>
<name>A0ABD5T4P7_9EURY</name>
<reference evidence="1 2" key="1">
    <citation type="journal article" date="2019" name="Int. J. Syst. Evol. Microbiol.">
        <title>The Global Catalogue of Microorganisms (GCM) 10K type strain sequencing project: providing services to taxonomists for standard genome sequencing and annotation.</title>
        <authorList>
            <consortium name="The Broad Institute Genomics Platform"/>
            <consortium name="The Broad Institute Genome Sequencing Center for Infectious Disease"/>
            <person name="Wu L."/>
            <person name="Ma J."/>
        </authorList>
    </citation>
    <scope>NUCLEOTIDE SEQUENCE [LARGE SCALE GENOMIC DNA]</scope>
    <source>
        <strain evidence="1 2">PJ61</strain>
    </source>
</reference>
<sequence length="65" mass="7013">APALGCVSAGEEYRTLDAAFEVPDVGIVEPLVANVYLQLFAYHVANEKGRPIDKPRNLAKSVTVE</sequence>
<evidence type="ECO:0000313" key="2">
    <source>
        <dbReference type="Proteomes" id="UP001596274"/>
    </source>
</evidence>
<feature type="non-terminal residue" evidence="1">
    <location>
        <position position="1"/>
    </location>
</feature>
<evidence type="ECO:0000313" key="1">
    <source>
        <dbReference type="EMBL" id="MFC6772208.1"/>
    </source>
</evidence>
<dbReference type="Gene3D" id="3.40.50.10490">
    <property type="entry name" value="Glucose-6-phosphate isomerase like protein, domain 1"/>
    <property type="match status" value="1"/>
</dbReference>
<keyword evidence="1" id="KW-0032">Aminotransferase</keyword>
<gene>
    <name evidence="1" type="ORF">ACFQDD_11900</name>
</gene>
<dbReference type="Proteomes" id="UP001596274">
    <property type="component" value="Unassembled WGS sequence"/>
</dbReference>
<dbReference type="SUPFAM" id="SSF53697">
    <property type="entry name" value="SIS domain"/>
    <property type="match status" value="1"/>
</dbReference>
<dbReference type="AlphaFoldDB" id="A0ABD5T4P7"/>
<keyword evidence="2" id="KW-1185">Reference proteome</keyword>
<keyword evidence="1" id="KW-0808">Transferase</keyword>